<gene>
    <name evidence="2" type="ORF">GALMADRAFT_267730</name>
</gene>
<keyword evidence="1" id="KW-0812">Transmembrane</keyword>
<organism evidence="2 3">
    <name type="scientific">Galerina marginata (strain CBS 339.88)</name>
    <dbReference type="NCBI Taxonomy" id="685588"/>
    <lineage>
        <taxon>Eukaryota</taxon>
        <taxon>Fungi</taxon>
        <taxon>Dikarya</taxon>
        <taxon>Basidiomycota</taxon>
        <taxon>Agaricomycotina</taxon>
        <taxon>Agaricomycetes</taxon>
        <taxon>Agaricomycetidae</taxon>
        <taxon>Agaricales</taxon>
        <taxon>Agaricineae</taxon>
        <taxon>Strophariaceae</taxon>
        <taxon>Galerina</taxon>
    </lineage>
</organism>
<sequence length="72" mass="8209">MPSLFSARLLIIERTRGSFLSFLWAILHSVLQLVVNFLFFSVSQLSAFHPRGFTYRSSATTPYDVSFGLCYP</sequence>
<evidence type="ECO:0000256" key="1">
    <source>
        <dbReference type="SAM" id="Phobius"/>
    </source>
</evidence>
<proteinExistence type="predicted"/>
<accession>A0A067SYS0</accession>
<evidence type="ECO:0000313" key="3">
    <source>
        <dbReference type="Proteomes" id="UP000027222"/>
    </source>
</evidence>
<dbReference type="HOGENOM" id="CLU_2722398_0_0_1"/>
<name>A0A067SYS0_GALM3</name>
<feature type="transmembrane region" description="Helical" evidence="1">
    <location>
        <begin position="20"/>
        <end position="42"/>
    </location>
</feature>
<reference evidence="3" key="1">
    <citation type="journal article" date="2014" name="Proc. Natl. Acad. Sci. U.S.A.">
        <title>Extensive sampling of basidiomycete genomes demonstrates inadequacy of the white-rot/brown-rot paradigm for wood decay fungi.</title>
        <authorList>
            <person name="Riley R."/>
            <person name="Salamov A.A."/>
            <person name="Brown D.W."/>
            <person name="Nagy L.G."/>
            <person name="Floudas D."/>
            <person name="Held B.W."/>
            <person name="Levasseur A."/>
            <person name="Lombard V."/>
            <person name="Morin E."/>
            <person name="Otillar R."/>
            <person name="Lindquist E.A."/>
            <person name="Sun H."/>
            <person name="LaButti K.M."/>
            <person name="Schmutz J."/>
            <person name="Jabbour D."/>
            <person name="Luo H."/>
            <person name="Baker S.E."/>
            <person name="Pisabarro A.G."/>
            <person name="Walton J.D."/>
            <person name="Blanchette R.A."/>
            <person name="Henrissat B."/>
            <person name="Martin F."/>
            <person name="Cullen D."/>
            <person name="Hibbett D.S."/>
            <person name="Grigoriev I.V."/>
        </authorList>
    </citation>
    <scope>NUCLEOTIDE SEQUENCE [LARGE SCALE GENOMIC DNA]</scope>
    <source>
        <strain evidence="3">CBS 339.88</strain>
    </source>
</reference>
<dbReference type="EMBL" id="KL142379">
    <property type="protein sequence ID" value="KDR76006.1"/>
    <property type="molecule type" value="Genomic_DNA"/>
</dbReference>
<dbReference type="AlphaFoldDB" id="A0A067SYS0"/>
<dbReference type="Proteomes" id="UP000027222">
    <property type="component" value="Unassembled WGS sequence"/>
</dbReference>
<keyword evidence="1" id="KW-0472">Membrane</keyword>
<protein>
    <submittedName>
        <fullName evidence="2">Uncharacterized protein</fullName>
    </submittedName>
</protein>
<keyword evidence="3" id="KW-1185">Reference proteome</keyword>
<evidence type="ECO:0000313" key="2">
    <source>
        <dbReference type="EMBL" id="KDR76006.1"/>
    </source>
</evidence>
<keyword evidence="1" id="KW-1133">Transmembrane helix</keyword>